<comment type="pathway">
    <text evidence="2">Siderophore biosynthesis; mycobactin biosynthesis.</text>
</comment>
<keyword evidence="5 10" id="KW-0274">FAD</keyword>
<reference evidence="14 15" key="1">
    <citation type="submission" date="2019-10" db="EMBL/GenBank/DDBJ databases">
        <title>Actinomadura rubteroloni sp. nov. and Actinomadura macrotermitis sp. nov., isolated from the gut of fungus growing-termite Macrotermes natalensis.</title>
        <authorList>
            <person name="Benndorf R."/>
            <person name="Martin K."/>
            <person name="Kuefner M."/>
            <person name="De Beer W."/>
            <person name="Kaster A.-K."/>
            <person name="Vollmers J."/>
            <person name="Poulsen M."/>
            <person name="Beemelmanns C."/>
        </authorList>
    </citation>
    <scope>NUCLEOTIDE SEQUENCE [LARGE SCALE GENOMIC DNA]</scope>
    <source>
        <strain evidence="14 15">RB68</strain>
    </source>
</reference>
<dbReference type="PANTHER" id="PTHR48083">
    <property type="entry name" value="MEDIUM-CHAIN SPECIFIC ACYL-COA DEHYDROGENASE, MITOCHONDRIAL-RELATED"/>
    <property type="match status" value="1"/>
</dbReference>
<feature type="domain" description="Acyl-CoA oxidase/dehydrogenase middle" evidence="12">
    <location>
        <begin position="141"/>
        <end position="236"/>
    </location>
</feature>
<feature type="domain" description="Acyl-CoA dehydrogenase/oxidase C-terminal" evidence="11">
    <location>
        <begin position="249"/>
        <end position="394"/>
    </location>
</feature>
<dbReference type="InterPro" id="IPR050741">
    <property type="entry name" value="Acyl-CoA_dehydrogenase"/>
</dbReference>
<dbReference type="GO" id="GO:0033539">
    <property type="term" value="P:fatty acid beta-oxidation using acyl-CoA dehydrogenase"/>
    <property type="evidence" value="ECO:0007669"/>
    <property type="project" value="TreeGrafter"/>
</dbReference>
<dbReference type="EMBL" id="WEGH01000001">
    <property type="protein sequence ID" value="MQY03732.1"/>
    <property type="molecule type" value="Genomic_DNA"/>
</dbReference>
<dbReference type="Proteomes" id="UP000487268">
    <property type="component" value="Unassembled WGS sequence"/>
</dbReference>
<dbReference type="InterPro" id="IPR013786">
    <property type="entry name" value="AcylCoA_DH/ox_N"/>
</dbReference>
<dbReference type="InterPro" id="IPR046373">
    <property type="entry name" value="Acyl-CoA_Oxase/DH_mid-dom_sf"/>
</dbReference>
<name>A0A7K0BS73_9ACTN</name>
<comment type="cofactor">
    <cofactor evidence="1 10">
        <name>FAD</name>
        <dbReference type="ChEBI" id="CHEBI:57692"/>
    </cofactor>
</comment>
<evidence type="ECO:0000313" key="14">
    <source>
        <dbReference type="EMBL" id="MQY03732.1"/>
    </source>
</evidence>
<dbReference type="Gene3D" id="1.10.540.10">
    <property type="entry name" value="Acyl-CoA dehydrogenase/oxidase, N-terminal domain"/>
    <property type="match status" value="1"/>
</dbReference>
<dbReference type="PANTHER" id="PTHR48083:SF20">
    <property type="entry name" value="LONG-CHAIN SPECIFIC ACYL-COA DEHYDROGENASE, MITOCHONDRIAL"/>
    <property type="match status" value="1"/>
</dbReference>
<sequence length="415" mass="43457">MTVTEQTAAGPAVPEEARAETTLFAGGLTGPAVDAFRARTRDAIAQTVLPHVEDAEAAGLFPREAYRGFAGTGLVRERWAGAGDTGKGMIIAEEMGRAGCGGVAVGISLTMETVAAALRRYGGAAHGTTLQDVLDGRSVGCFGASEPAGGSDLNGLRTTATRVPEGWHVRGEKKYLSLGRVADFALLLCRMEEENQGSLAPLGLFLVPGTALRTVKPLTKVGTSSLDTTWMSVDTVVPHEAIVGRPGLGLAVASWALSHERLAVAAQVAGVAGRAIGLATAHLHRREQFGVRLIEHQALRLRLAELASELAVLRFAVYGAAAAGPGGCGIRETAAIKVTAVRFAERVTSECMHLFGGPGYLEDETPMARMWRDVRLGRLGGGSDEMMWELVAGGLVPDIAEYDRTVDTSCGEVTA</sequence>
<dbReference type="Gene3D" id="2.40.110.10">
    <property type="entry name" value="Butyryl-CoA Dehydrogenase, subunit A, domain 2"/>
    <property type="match status" value="1"/>
</dbReference>
<dbReference type="GO" id="GO:0003995">
    <property type="term" value="F:acyl-CoA dehydrogenase activity"/>
    <property type="evidence" value="ECO:0007669"/>
    <property type="project" value="TreeGrafter"/>
</dbReference>
<dbReference type="GO" id="GO:0050660">
    <property type="term" value="F:flavin adenine dinucleotide binding"/>
    <property type="evidence" value="ECO:0007669"/>
    <property type="project" value="InterPro"/>
</dbReference>
<dbReference type="SUPFAM" id="SSF56645">
    <property type="entry name" value="Acyl-CoA dehydrogenase NM domain-like"/>
    <property type="match status" value="1"/>
</dbReference>
<evidence type="ECO:0000256" key="2">
    <source>
        <dbReference type="ARBA" id="ARBA00005102"/>
    </source>
</evidence>
<accession>A0A7K0BS73</accession>
<evidence type="ECO:0000259" key="12">
    <source>
        <dbReference type="Pfam" id="PF02770"/>
    </source>
</evidence>
<evidence type="ECO:0000256" key="3">
    <source>
        <dbReference type="ARBA" id="ARBA00009347"/>
    </source>
</evidence>
<protein>
    <recommendedName>
        <fullName evidence="8">Acyl-[acyl-carrier-protein] dehydrogenase MbtN</fullName>
    </recommendedName>
    <alternativeName>
        <fullName evidence="9">Mycobactin synthase protein N</fullName>
    </alternativeName>
</protein>
<gene>
    <name evidence="14" type="primary">mbtN_1</name>
    <name evidence="14" type="ORF">ACRB68_17770</name>
</gene>
<evidence type="ECO:0000256" key="4">
    <source>
        <dbReference type="ARBA" id="ARBA00022630"/>
    </source>
</evidence>
<proteinExistence type="inferred from homology"/>
<evidence type="ECO:0000256" key="7">
    <source>
        <dbReference type="ARBA" id="ARBA00037085"/>
    </source>
</evidence>
<evidence type="ECO:0000256" key="6">
    <source>
        <dbReference type="ARBA" id="ARBA00023002"/>
    </source>
</evidence>
<dbReference type="InterPro" id="IPR009075">
    <property type="entry name" value="AcylCo_DH/oxidase_C"/>
</dbReference>
<evidence type="ECO:0000313" key="15">
    <source>
        <dbReference type="Proteomes" id="UP000487268"/>
    </source>
</evidence>
<dbReference type="Pfam" id="PF02771">
    <property type="entry name" value="Acyl-CoA_dh_N"/>
    <property type="match status" value="1"/>
</dbReference>
<dbReference type="GO" id="GO:0005737">
    <property type="term" value="C:cytoplasm"/>
    <property type="evidence" value="ECO:0007669"/>
    <property type="project" value="TreeGrafter"/>
</dbReference>
<evidence type="ECO:0000259" key="11">
    <source>
        <dbReference type="Pfam" id="PF00441"/>
    </source>
</evidence>
<evidence type="ECO:0000256" key="8">
    <source>
        <dbReference type="ARBA" id="ARBA00040394"/>
    </source>
</evidence>
<feature type="domain" description="Acyl-CoA dehydrogenase/oxidase N-terminal" evidence="13">
    <location>
        <begin position="34"/>
        <end position="124"/>
    </location>
</feature>
<dbReference type="InterPro" id="IPR006091">
    <property type="entry name" value="Acyl-CoA_Oxase/DH_mid-dom"/>
</dbReference>
<dbReference type="InterPro" id="IPR036250">
    <property type="entry name" value="AcylCo_DH-like_C"/>
</dbReference>
<organism evidence="14 15">
    <name type="scientific">Actinomadura macrotermitis</name>
    <dbReference type="NCBI Taxonomy" id="2585200"/>
    <lineage>
        <taxon>Bacteria</taxon>
        <taxon>Bacillati</taxon>
        <taxon>Actinomycetota</taxon>
        <taxon>Actinomycetes</taxon>
        <taxon>Streptosporangiales</taxon>
        <taxon>Thermomonosporaceae</taxon>
        <taxon>Actinomadura</taxon>
    </lineage>
</organism>
<evidence type="ECO:0000256" key="9">
    <source>
        <dbReference type="ARBA" id="ARBA00042660"/>
    </source>
</evidence>
<comment type="similarity">
    <text evidence="3 10">Belongs to the acyl-CoA dehydrogenase family.</text>
</comment>
<comment type="caution">
    <text evidence="14">The sequence shown here is derived from an EMBL/GenBank/DDBJ whole genome shotgun (WGS) entry which is preliminary data.</text>
</comment>
<dbReference type="OrthoDB" id="4501619at2"/>
<dbReference type="SUPFAM" id="SSF47203">
    <property type="entry name" value="Acyl-CoA dehydrogenase C-terminal domain-like"/>
    <property type="match status" value="1"/>
</dbReference>
<dbReference type="Pfam" id="PF02770">
    <property type="entry name" value="Acyl-CoA_dh_M"/>
    <property type="match status" value="1"/>
</dbReference>
<comment type="function">
    <text evidence="7">Catalyzes the dehydrogenation at the alpha-beta position of ACP-bound acyl chains. This results in the introduction of a double bond in the lipidic chain, which is further transferred to the epsilon-amino group of lysine residue in the mycobactin core by MbtK.</text>
</comment>
<keyword evidence="4 10" id="KW-0285">Flavoprotein</keyword>
<keyword evidence="6 10" id="KW-0560">Oxidoreductase</keyword>
<dbReference type="AlphaFoldDB" id="A0A7K0BS73"/>
<dbReference type="InterPro" id="IPR037069">
    <property type="entry name" value="AcylCoA_DH/ox_N_sf"/>
</dbReference>
<evidence type="ECO:0000256" key="1">
    <source>
        <dbReference type="ARBA" id="ARBA00001974"/>
    </source>
</evidence>
<keyword evidence="15" id="KW-1185">Reference proteome</keyword>
<dbReference type="Pfam" id="PF00441">
    <property type="entry name" value="Acyl-CoA_dh_1"/>
    <property type="match status" value="1"/>
</dbReference>
<dbReference type="RefSeq" id="WP_153531614.1">
    <property type="nucleotide sequence ID" value="NZ_WEGH01000001.1"/>
</dbReference>
<dbReference type="Gene3D" id="1.20.140.10">
    <property type="entry name" value="Butyryl-CoA Dehydrogenase, subunit A, domain 3"/>
    <property type="match status" value="1"/>
</dbReference>
<evidence type="ECO:0000256" key="5">
    <source>
        <dbReference type="ARBA" id="ARBA00022827"/>
    </source>
</evidence>
<evidence type="ECO:0000259" key="13">
    <source>
        <dbReference type="Pfam" id="PF02771"/>
    </source>
</evidence>
<evidence type="ECO:0000256" key="10">
    <source>
        <dbReference type="RuleBase" id="RU362125"/>
    </source>
</evidence>
<dbReference type="InterPro" id="IPR009100">
    <property type="entry name" value="AcylCoA_DH/oxidase_NM_dom_sf"/>
</dbReference>